<dbReference type="PANTHER" id="PTHR43765:SF2">
    <property type="entry name" value="2-DEHYDROPANTOATE 2-REDUCTASE"/>
    <property type="match status" value="1"/>
</dbReference>
<dbReference type="PANTHER" id="PTHR43765">
    <property type="entry name" value="2-DEHYDROPANTOATE 2-REDUCTASE-RELATED"/>
    <property type="match status" value="1"/>
</dbReference>
<dbReference type="InterPro" id="IPR013332">
    <property type="entry name" value="KPR_N"/>
</dbReference>
<dbReference type="InterPro" id="IPR013752">
    <property type="entry name" value="KPA_reductase"/>
</dbReference>
<dbReference type="AlphaFoldDB" id="A0A9P6RFR7"/>
<name>A0A9P6RFR7_9FUNG</name>
<dbReference type="Pfam" id="PF08546">
    <property type="entry name" value="ApbA_C"/>
    <property type="match status" value="1"/>
</dbReference>
<dbReference type="SUPFAM" id="SSF48179">
    <property type="entry name" value="6-phosphogluconate dehydrogenase C-terminal domain-like"/>
    <property type="match status" value="1"/>
</dbReference>
<dbReference type="SUPFAM" id="SSF51735">
    <property type="entry name" value="NAD(P)-binding Rossmann-fold domains"/>
    <property type="match status" value="1"/>
</dbReference>
<dbReference type="GO" id="GO:0005739">
    <property type="term" value="C:mitochondrion"/>
    <property type="evidence" value="ECO:0007669"/>
    <property type="project" value="TreeGrafter"/>
</dbReference>
<evidence type="ECO:0000256" key="1">
    <source>
        <dbReference type="ARBA" id="ARBA00007870"/>
    </source>
</evidence>
<dbReference type="InterPro" id="IPR050838">
    <property type="entry name" value="Ketopantoate_reductase"/>
</dbReference>
<keyword evidence="8" id="KW-1185">Reference proteome</keyword>
<feature type="compositionally biased region" description="Polar residues" evidence="4">
    <location>
        <begin position="50"/>
        <end position="69"/>
    </location>
</feature>
<accession>A0A9P6RFR7</accession>
<feature type="region of interest" description="Disordered" evidence="4">
    <location>
        <begin position="45"/>
        <end position="69"/>
    </location>
</feature>
<evidence type="ECO:0000256" key="3">
    <source>
        <dbReference type="ARBA" id="ARBA00023002"/>
    </source>
</evidence>
<comment type="similarity">
    <text evidence="1">Belongs to the ketopantoate reductase family.</text>
</comment>
<organism evidence="7 8">
    <name type="scientific">Dissophora globulifera</name>
    <dbReference type="NCBI Taxonomy" id="979702"/>
    <lineage>
        <taxon>Eukaryota</taxon>
        <taxon>Fungi</taxon>
        <taxon>Fungi incertae sedis</taxon>
        <taxon>Mucoromycota</taxon>
        <taxon>Mortierellomycotina</taxon>
        <taxon>Mortierellomycetes</taxon>
        <taxon>Mortierellales</taxon>
        <taxon>Mortierellaceae</taxon>
        <taxon>Dissophora</taxon>
    </lineage>
</organism>
<dbReference type="GO" id="GO:0050661">
    <property type="term" value="F:NADP binding"/>
    <property type="evidence" value="ECO:0007669"/>
    <property type="project" value="TreeGrafter"/>
</dbReference>
<dbReference type="InterPro" id="IPR013328">
    <property type="entry name" value="6PGD_dom2"/>
</dbReference>
<dbReference type="InterPro" id="IPR008927">
    <property type="entry name" value="6-PGluconate_DH-like_C_sf"/>
</dbReference>
<dbReference type="Gene3D" id="1.10.1040.10">
    <property type="entry name" value="N-(1-d-carboxylethyl)-l-norvaline Dehydrogenase, domain 2"/>
    <property type="match status" value="1"/>
</dbReference>
<dbReference type="GO" id="GO:0008677">
    <property type="term" value="F:2-dehydropantoate 2-reductase activity"/>
    <property type="evidence" value="ECO:0007669"/>
    <property type="project" value="TreeGrafter"/>
</dbReference>
<keyword evidence="2" id="KW-0521">NADP</keyword>
<evidence type="ECO:0000313" key="8">
    <source>
        <dbReference type="Proteomes" id="UP000738325"/>
    </source>
</evidence>
<proteinExistence type="inferred from homology"/>
<evidence type="ECO:0000256" key="2">
    <source>
        <dbReference type="ARBA" id="ARBA00022857"/>
    </source>
</evidence>
<reference evidence="7" key="1">
    <citation type="journal article" date="2020" name="Fungal Divers.">
        <title>Resolving the Mortierellaceae phylogeny through synthesis of multi-gene phylogenetics and phylogenomics.</title>
        <authorList>
            <person name="Vandepol N."/>
            <person name="Liber J."/>
            <person name="Desiro A."/>
            <person name="Na H."/>
            <person name="Kennedy M."/>
            <person name="Barry K."/>
            <person name="Grigoriev I.V."/>
            <person name="Miller A.N."/>
            <person name="O'Donnell K."/>
            <person name="Stajich J.E."/>
            <person name="Bonito G."/>
        </authorList>
    </citation>
    <scope>NUCLEOTIDE SEQUENCE</scope>
    <source>
        <strain evidence="7">REB-010B</strain>
    </source>
</reference>
<evidence type="ECO:0000259" key="6">
    <source>
        <dbReference type="Pfam" id="PF08546"/>
    </source>
</evidence>
<protein>
    <submittedName>
        <fullName evidence="7">2-dehydropantoate 2-reductase (Ketopantoate reductase) (KPA reductase) (KPR)</fullName>
    </submittedName>
</protein>
<sequence>MPRMPIRPMAPRIHVLGPGGIGSLFAYFFHQHHVPFTLFQRKAPPPTATLRANSGAADTNNKANPQLNYPPTTLKYMNLTSLETTTVEPQAIDGLDWEPLFPIIDKELFRHDPVYNELSRSPIHHLLVTTKTYQTVEAIYRIRHRLRPWTTIVLMQNGMGVREEICKSMGWTDEKERPNFIQGIITHGAQKMEDTIVHTGKGHVWLAPVVDIADPISSVSSTNVSGSGTEYSGSMDRGSTLPPINQLLGKPTDGSLFPILTEPSKQVLATPYSYAKPAPFSAPFTDAPFSTFYVPQSSSAELQALRTRSLYEALSVFERLSEDMDLHILMPNHLLALQLSKLVVNACVNPVATLLEATNGALLDSSDNVHQAVKDLLRESHTILSRSKEVQALDSNLREEFLSLEALTKTTERILRATRQNRCSTLQDYLKGSKQCEIDYMNGFLIKMAERDRSVGVSAESVAPLNRMVTEKVKEKFAAPRVSTEPQ</sequence>
<dbReference type="OrthoDB" id="73846at2759"/>
<evidence type="ECO:0000313" key="7">
    <source>
        <dbReference type="EMBL" id="KAG0318002.1"/>
    </source>
</evidence>
<dbReference type="Gene3D" id="3.40.50.720">
    <property type="entry name" value="NAD(P)-binding Rossmann-like Domain"/>
    <property type="match status" value="1"/>
</dbReference>
<evidence type="ECO:0000259" key="5">
    <source>
        <dbReference type="Pfam" id="PF02558"/>
    </source>
</evidence>
<feature type="domain" description="Ketopantoate reductase C-terminal" evidence="6">
    <location>
        <begin position="336"/>
        <end position="475"/>
    </location>
</feature>
<keyword evidence="3" id="KW-0560">Oxidoreductase</keyword>
<dbReference type="Pfam" id="PF02558">
    <property type="entry name" value="ApbA"/>
    <property type="match status" value="1"/>
</dbReference>
<dbReference type="InterPro" id="IPR036291">
    <property type="entry name" value="NAD(P)-bd_dom_sf"/>
</dbReference>
<dbReference type="EMBL" id="JAAAIP010000394">
    <property type="protein sequence ID" value="KAG0318002.1"/>
    <property type="molecule type" value="Genomic_DNA"/>
</dbReference>
<gene>
    <name evidence="7" type="primary">PAN5</name>
    <name evidence="7" type="ORF">BGZ99_005922</name>
</gene>
<comment type="caution">
    <text evidence="7">The sequence shown here is derived from an EMBL/GenBank/DDBJ whole genome shotgun (WGS) entry which is preliminary data.</text>
</comment>
<feature type="domain" description="Ketopantoate reductase N-terminal" evidence="5">
    <location>
        <begin position="13"/>
        <end position="208"/>
    </location>
</feature>
<evidence type="ECO:0000256" key="4">
    <source>
        <dbReference type="SAM" id="MobiDB-lite"/>
    </source>
</evidence>
<dbReference type="Proteomes" id="UP000738325">
    <property type="component" value="Unassembled WGS sequence"/>
</dbReference>